<dbReference type="GO" id="GO:0032259">
    <property type="term" value="P:methylation"/>
    <property type="evidence" value="ECO:0007669"/>
    <property type="project" value="UniProtKB-KW"/>
</dbReference>
<protein>
    <recommendedName>
        <fullName evidence="3 11">Histone-lysine N-methyltransferase, H3 lysine-79 specific</fullName>
        <ecNumber evidence="2 11">2.1.1.360</ecNumber>
    </recommendedName>
    <alternativeName>
        <fullName evidence="9 11">Histone H3-K79 methyltransferase</fullName>
    </alternativeName>
</protein>
<evidence type="ECO:0000256" key="2">
    <source>
        <dbReference type="ARBA" id="ARBA00012190"/>
    </source>
</evidence>
<reference evidence="15" key="2">
    <citation type="submission" date="2020-01" db="EMBL/GenBank/DDBJ databases">
        <authorList>
            <person name="Korhonen P.K.K."/>
            <person name="Guangxu M.G."/>
            <person name="Wang T.W."/>
            <person name="Stroehlein A.J.S."/>
            <person name="Young N.D."/>
            <person name="Ang C.-S.A."/>
            <person name="Fernando D.W.F."/>
            <person name="Lu H.L."/>
            <person name="Taylor S.T."/>
            <person name="Ehtesham M.E.M."/>
            <person name="Najaraj S.H.N."/>
            <person name="Harsha G.H.G."/>
            <person name="Madugundu A.M."/>
            <person name="Renuse S.R."/>
            <person name="Holt D.H."/>
            <person name="Pandey A.P."/>
            <person name="Papenfuss A.P."/>
            <person name="Gasser R.B.G."/>
            <person name="Fischer K.F."/>
        </authorList>
    </citation>
    <scope>NUCLEOTIDE SEQUENCE</scope>
    <source>
        <strain evidence="15">SSS_KF_BRIS2020</strain>
    </source>
</reference>
<feature type="region of interest" description="Disordered" evidence="13">
    <location>
        <begin position="1498"/>
        <end position="1546"/>
    </location>
</feature>
<feature type="compositionally biased region" description="Polar residues" evidence="13">
    <location>
        <begin position="1277"/>
        <end position="1290"/>
    </location>
</feature>
<feature type="domain" description="DOT1" evidence="14">
    <location>
        <begin position="71"/>
        <end position="384"/>
    </location>
</feature>
<comment type="subcellular location">
    <subcellularLocation>
        <location evidence="1 11">Nucleus</location>
    </subcellularLocation>
</comment>
<feature type="compositionally biased region" description="Polar residues" evidence="13">
    <location>
        <begin position="523"/>
        <end position="542"/>
    </location>
</feature>
<feature type="compositionally biased region" description="Basic residues" evidence="13">
    <location>
        <begin position="512"/>
        <end position="522"/>
    </location>
</feature>
<comment type="miscellaneous">
    <text evidence="11">In contrast to other lysine histone methyltransferases, it does not contain a SET domain, suggesting the existence of another mechanism for methylation of lysine residues of histones.</text>
</comment>
<dbReference type="FunFam" id="3.40.50.150:FF:000033">
    <property type="entry name" value="Histone-lysine N-methyltransferase, H3 lysine-79 specific"/>
    <property type="match status" value="1"/>
</dbReference>
<evidence type="ECO:0000256" key="9">
    <source>
        <dbReference type="ARBA" id="ARBA00029821"/>
    </source>
</evidence>
<feature type="compositionally biased region" description="Basic residues" evidence="13">
    <location>
        <begin position="610"/>
        <end position="619"/>
    </location>
</feature>
<accession>A0A834R5G8</accession>
<dbReference type="Gene3D" id="3.40.50.150">
    <property type="entry name" value="Vaccinia Virus protein VP39"/>
    <property type="match status" value="1"/>
</dbReference>
<feature type="compositionally biased region" description="Low complexity" evidence="13">
    <location>
        <begin position="1332"/>
        <end position="1342"/>
    </location>
</feature>
<feature type="coiled-coil region" evidence="12">
    <location>
        <begin position="870"/>
        <end position="916"/>
    </location>
</feature>
<evidence type="ECO:0000256" key="11">
    <source>
        <dbReference type="RuleBase" id="RU271113"/>
    </source>
</evidence>
<keyword evidence="7 11" id="KW-0156">Chromatin regulator</keyword>
<feature type="region of interest" description="Disordered" evidence="13">
    <location>
        <begin position="1"/>
        <end position="29"/>
    </location>
</feature>
<evidence type="ECO:0000256" key="10">
    <source>
        <dbReference type="ARBA" id="ARBA00047770"/>
    </source>
</evidence>
<keyword evidence="8 11" id="KW-0539">Nucleus</keyword>
<proteinExistence type="inferred from homology"/>
<sequence>MTTGATETNGYTINNSNRHHSHNHNESQNITTNNVATNHVRPANFTTSILSTDLESQEPKQIHLLSPIGAESVHYNWPLKKSEKYNAASEIFETLRFVSEEYPALNLELDRSVIYDSRFSTLQRFCDKYNQVIECKLREDRKSLQSSNSGNKRPSTRLLSHIMQMCYNSSVDDPQKLNKFYEPFSPEVYGETSFQFVQQMIDDIGINENDVFIDLGSGIGQVVLHVAAAAKCSRCIGIEKADLPASYAEKMEKNFRFWFQWFGLTYSDFTIYRGDFFDEKYLTMITGADFIFVNNFAFGPSVDHKLKGYFENLKDGSKILSSKAFCSLNFRFSQRNLNDIGAMMKVKEILPQDRQSVSWTGKPVSYYLHTVDQRRLEMYFENHNNHRSKSSNHHNNKTIRRQSYIDNNDFNSDTAKNFKSRFSNQQTNLEMSNQDKDEDGIIPSKWTRKAWNEYINSQPSNNIGSSNKTSATTASTTTSSSKSSSSKTHNSSLATNSSVNHDTIDHGDDHTVKKRCRGRPRKNVQSVSADLDINHQSNNNNHDVTDPLEDFNPYGTNESTSRLNDHASTEDYVSDVANGDDTGSIVTAINIDSNIKNSPIEPNTLSKANSKSKRSKKSKKCIFSKKKTKGIINLNSLNVLHEKTLLSTSSFDYTAPPPGCVEQRLCSKLDENSVSVPSITVINKDIINEEIVTPPLTSPFTSSDIHLTSNVPSSSSSANQKSNQFIELNGMKLCKRISLEQWAYLNYHHMLKFSSFMYSDEYVESLHQSVKGNEEFISNSNYKINLLNKQIYEKKNSIKLFLKELGIESNQDLINKIEKITKDNKALQETIAHKKEILNQKQEELSSYYPQFTQNLVTRKQQRQKILVESARLNELVKQQNDQIDLLQKQNQQLQMIQLQQKNELAKALANSVNQESTNLSNKTESPARSPQINYKEMKYKKYVSNDTRVLIKQSPTTAIQITPTVHPVIQTNSPSISPQTEDGCGLEEAKTSDTIKLDVSRINSTIMKSFNESDNSNKSSINQKRSAQVASLNDQQQRCESRQSSVSNKKSRKNKENKIETLKTKKGDREVIMSAGCLTTVVNRKNDSPINNMDMNTSKNSKLSSISNKEKPIQPQMQPIKLKINCKESRVKILSSDCDEQNDEQKTSKSKHNAGDSENSRSSSLKHSSDYPRKKSSEGKHIETNSQKRSDSPGDSMKRPGLVLKLGSNGQYYTSTPLLDEDDKEKRNHNRSVEPTVEIQDEKTVLNAESTKKSALEPSSPIKKSKKSRSIKRSNENLQQQQPIEQDLNTIPEANNVNVNNFVFNNEPNFPECTPNMIEQQSQPQPPPHPQLNLNNLHQSSAPSSSFDNLKSQMTHEFAAMAYSKSLNFGPSANVEKSYFAQAQDYMSTANGLNHHGFNQNFVSQSLLPNLNMKNFHKSSNMYHEAYNSSFASDLKNIADDPLKKYANHTHNALFNHHHNHQNSFDFPSALSSCRYGPQQSSSDVFLNNSSSIHHRLNSDSSNNLNAINPLQNHSQSHKSKTNDQQQLNPRSIQSPLNYFFPTRL</sequence>
<feature type="compositionally biased region" description="Basic residues" evidence="13">
    <location>
        <begin position="385"/>
        <end position="400"/>
    </location>
</feature>
<feature type="compositionally biased region" description="Basic and acidic residues" evidence="13">
    <location>
        <begin position="502"/>
        <end position="511"/>
    </location>
</feature>
<feature type="compositionally biased region" description="Polar residues" evidence="13">
    <location>
        <begin position="1086"/>
        <end position="1096"/>
    </location>
</feature>
<dbReference type="EnsemblMetazoa" id="SSS_5159s_mrna">
    <property type="protein sequence ID" value="KAF7490039.1"/>
    <property type="gene ID" value="SSS_5159"/>
</dbReference>
<feature type="region of interest" description="Disordered" evidence="13">
    <location>
        <begin position="1086"/>
        <end position="1120"/>
    </location>
</feature>
<keyword evidence="12" id="KW-0175">Coiled coil</keyword>
<feature type="compositionally biased region" description="Low complexity" evidence="13">
    <location>
        <begin position="465"/>
        <end position="495"/>
    </location>
</feature>
<feature type="compositionally biased region" description="Polar residues" evidence="13">
    <location>
        <begin position="1524"/>
        <end position="1538"/>
    </location>
</feature>
<dbReference type="PROSITE" id="PS51569">
    <property type="entry name" value="DOT1"/>
    <property type="match status" value="1"/>
</dbReference>
<evidence type="ECO:0000256" key="13">
    <source>
        <dbReference type="SAM" id="MobiDB-lite"/>
    </source>
</evidence>
<evidence type="ECO:0000259" key="14">
    <source>
        <dbReference type="PROSITE" id="PS51569"/>
    </source>
</evidence>
<reference evidence="16" key="3">
    <citation type="submission" date="2022-06" db="UniProtKB">
        <authorList>
            <consortium name="EnsemblMetazoa"/>
        </authorList>
    </citation>
    <scope>IDENTIFICATION</scope>
</reference>
<dbReference type="PANTHER" id="PTHR21451:SF0">
    <property type="entry name" value="HISTONE-LYSINE N-METHYLTRANSFERASE, H3 LYSINE-79 SPECIFIC"/>
    <property type="match status" value="1"/>
</dbReference>
<comment type="catalytic activity">
    <reaction evidence="10 11">
        <text>L-lysyl(79)-[histone H3] + 3 S-adenosyl-L-methionine = N(6),N(6),N(6)-trimethyl-L-lysyl(79)-[histone H3] + 3 S-adenosyl-L-homocysteine + 3 H(+)</text>
        <dbReference type="Rhea" id="RHEA:60328"/>
        <dbReference type="Rhea" id="RHEA-COMP:15549"/>
        <dbReference type="Rhea" id="RHEA-COMP:15552"/>
        <dbReference type="ChEBI" id="CHEBI:15378"/>
        <dbReference type="ChEBI" id="CHEBI:29969"/>
        <dbReference type="ChEBI" id="CHEBI:57856"/>
        <dbReference type="ChEBI" id="CHEBI:59789"/>
        <dbReference type="ChEBI" id="CHEBI:61961"/>
        <dbReference type="EC" id="2.1.1.360"/>
    </reaction>
</comment>
<feature type="region of interest" description="Disordered" evidence="13">
    <location>
        <begin position="1136"/>
        <end position="1293"/>
    </location>
</feature>
<feature type="compositionally biased region" description="Polar residues" evidence="13">
    <location>
        <begin position="596"/>
        <end position="605"/>
    </location>
</feature>
<feature type="compositionally biased region" description="Basic and acidic residues" evidence="13">
    <location>
        <begin position="1241"/>
        <end position="1256"/>
    </location>
</feature>
<dbReference type="SUPFAM" id="SSF53335">
    <property type="entry name" value="S-adenosyl-L-methionine-dependent methyltransferases"/>
    <property type="match status" value="1"/>
</dbReference>
<gene>
    <name evidence="15" type="ORF">SSS_5159</name>
</gene>
<dbReference type="CDD" id="cd02440">
    <property type="entry name" value="AdoMet_MTases"/>
    <property type="match status" value="1"/>
</dbReference>
<feature type="compositionally biased region" description="Polar residues" evidence="13">
    <location>
        <begin position="1209"/>
        <end position="1218"/>
    </location>
</feature>
<feature type="region of interest" description="Disordered" evidence="13">
    <location>
        <begin position="457"/>
        <end position="567"/>
    </location>
</feature>
<dbReference type="InterPro" id="IPR029063">
    <property type="entry name" value="SAM-dependent_MTases_sf"/>
</dbReference>
<dbReference type="OrthoDB" id="443402at2759"/>
<feature type="compositionally biased region" description="Basic residues" evidence="13">
    <location>
        <begin position="1264"/>
        <end position="1273"/>
    </location>
</feature>
<keyword evidence="4 11" id="KW-0489">Methyltransferase</keyword>
<keyword evidence="17" id="KW-1185">Reference proteome</keyword>
<dbReference type="Proteomes" id="UP000070412">
    <property type="component" value="Unassembled WGS sequence"/>
</dbReference>
<feature type="compositionally biased region" description="Low complexity" evidence="13">
    <location>
        <begin position="1097"/>
        <end position="1108"/>
    </location>
</feature>
<dbReference type="PANTHER" id="PTHR21451">
    <property type="entry name" value="HISTONE H3 METHYLTRANSFERASE"/>
    <property type="match status" value="1"/>
</dbReference>
<evidence type="ECO:0000256" key="7">
    <source>
        <dbReference type="ARBA" id="ARBA00022853"/>
    </source>
</evidence>
<feature type="compositionally biased region" description="Polar residues" evidence="13">
    <location>
        <begin position="970"/>
        <end position="981"/>
    </location>
</feature>
<evidence type="ECO:0000256" key="8">
    <source>
        <dbReference type="ARBA" id="ARBA00023242"/>
    </source>
</evidence>
<evidence type="ECO:0000256" key="4">
    <source>
        <dbReference type="ARBA" id="ARBA00022603"/>
    </source>
</evidence>
<evidence type="ECO:0000256" key="1">
    <source>
        <dbReference type="ARBA" id="ARBA00004123"/>
    </source>
</evidence>
<dbReference type="GO" id="GO:0140956">
    <property type="term" value="F:histone H3K79 trimethyltransferase activity"/>
    <property type="evidence" value="ECO:0007669"/>
    <property type="project" value="UniProtKB-EC"/>
</dbReference>
<dbReference type="InterPro" id="IPR025789">
    <property type="entry name" value="DOT1_dom"/>
</dbReference>
<feature type="compositionally biased region" description="Basic and acidic residues" evidence="13">
    <location>
        <begin position="1168"/>
        <end position="1199"/>
    </location>
</feature>
<dbReference type="InterPro" id="IPR030445">
    <property type="entry name" value="H3-K79_meTrfase"/>
</dbReference>
<name>A0A834R5G8_SARSC</name>
<evidence type="ECO:0000256" key="6">
    <source>
        <dbReference type="ARBA" id="ARBA00022691"/>
    </source>
</evidence>
<feature type="compositionally biased region" description="Polar residues" evidence="13">
    <location>
        <begin position="1"/>
        <end position="13"/>
    </location>
</feature>
<feature type="region of interest" description="Disordered" evidence="13">
    <location>
        <begin position="1314"/>
        <end position="1349"/>
    </location>
</feature>
<evidence type="ECO:0000256" key="5">
    <source>
        <dbReference type="ARBA" id="ARBA00022679"/>
    </source>
</evidence>
<evidence type="ECO:0000313" key="15">
    <source>
        <dbReference type="EMBL" id="KAF7490039.1"/>
    </source>
</evidence>
<feature type="region of interest" description="Disordered" evidence="13">
    <location>
        <begin position="1011"/>
        <end position="1057"/>
    </location>
</feature>
<dbReference type="EMBL" id="WVUK01000063">
    <property type="protein sequence ID" value="KAF7490039.1"/>
    <property type="molecule type" value="Genomic_DNA"/>
</dbReference>
<evidence type="ECO:0000313" key="17">
    <source>
        <dbReference type="Proteomes" id="UP000070412"/>
    </source>
</evidence>
<feature type="compositionally biased region" description="Basic and acidic residues" evidence="13">
    <location>
        <begin position="1144"/>
        <end position="1160"/>
    </location>
</feature>
<feature type="region of interest" description="Disordered" evidence="13">
    <location>
        <begin position="970"/>
        <end position="990"/>
    </location>
</feature>
<reference evidence="17" key="1">
    <citation type="journal article" date="2020" name="PLoS Negl. Trop. Dis.">
        <title>High-quality nuclear genome for Sarcoptes scabiei-A critical resource for a neglected parasite.</title>
        <authorList>
            <person name="Korhonen P.K."/>
            <person name="Gasser R.B."/>
            <person name="Ma G."/>
            <person name="Wang T."/>
            <person name="Stroehlein A.J."/>
            <person name="Young N.D."/>
            <person name="Ang C.S."/>
            <person name="Fernando D.D."/>
            <person name="Lu H.C."/>
            <person name="Taylor S."/>
            <person name="Reynolds S.L."/>
            <person name="Mofiz E."/>
            <person name="Najaraj S.H."/>
            <person name="Gowda H."/>
            <person name="Madugundu A."/>
            <person name="Renuse S."/>
            <person name="Holt D."/>
            <person name="Pandey A."/>
            <person name="Papenfuss A.T."/>
            <person name="Fischer K."/>
        </authorList>
    </citation>
    <scope>NUCLEOTIDE SEQUENCE [LARGE SCALE GENOMIC DNA]</scope>
</reference>
<evidence type="ECO:0000256" key="12">
    <source>
        <dbReference type="SAM" id="Coils"/>
    </source>
</evidence>
<keyword evidence="6 11" id="KW-0949">S-adenosyl-L-methionine</keyword>
<feature type="region of interest" description="Disordered" evidence="13">
    <location>
        <begin position="385"/>
        <end position="410"/>
    </location>
</feature>
<keyword evidence="5 11" id="KW-0808">Transferase</keyword>
<feature type="coiled-coil region" evidence="12">
    <location>
        <begin position="810"/>
        <end position="844"/>
    </location>
</feature>
<feature type="compositionally biased region" description="Polar residues" evidence="13">
    <location>
        <begin position="1011"/>
        <end position="1039"/>
    </location>
</feature>
<dbReference type="Pfam" id="PF08123">
    <property type="entry name" value="DOT1"/>
    <property type="match status" value="1"/>
</dbReference>
<dbReference type="EC" id="2.1.1.360" evidence="2 11"/>
<feature type="compositionally biased region" description="Polar residues" evidence="13">
    <location>
        <begin position="1500"/>
        <end position="1516"/>
    </location>
</feature>
<evidence type="ECO:0000313" key="16">
    <source>
        <dbReference type="EnsemblMetazoa" id="KAF7490039.1"/>
    </source>
</evidence>
<dbReference type="GO" id="GO:0006281">
    <property type="term" value="P:DNA repair"/>
    <property type="evidence" value="ECO:0007669"/>
    <property type="project" value="TreeGrafter"/>
</dbReference>
<organism evidence="15">
    <name type="scientific">Sarcoptes scabiei</name>
    <name type="common">Itch mite</name>
    <name type="synonym">Acarus scabiei</name>
    <dbReference type="NCBI Taxonomy" id="52283"/>
    <lineage>
        <taxon>Eukaryota</taxon>
        <taxon>Metazoa</taxon>
        <taxon>Ecdysozoa</taxon>
        <taxon>Arthropoda</taxon>
        <taxon>Chelicerata</taxon>
        <taxon>Arachnida</taxon>
        <taxon>Acari</taxon>
        <taxon>Acariformes</taxon>
        <taxon>Sarcoptiformes</taxon>
        <taxon>Astigmata</taxon>
        <taxon>Psoroptidia</taxon>
        <taxon>Sarcoptoidea</taxon>
        <taxon>Sarcoptidae</taxon>
        <taxon>Sarcoptinae</taxon>
        <taxon>Sarcoptes</taxon>
    </lineage>
</organism>
<dbReference type="Gene3D" id="1.10.260.60">
    <property type="match status" value="1"/>
</dbReference>
<dbReference type="GO" id="GO:0000077">
    <property type="term" value="P:DNA damage checkpoint signaling"/>
    <property type="evidence" value="ECO:0007669"/>
    <property type="project" value="TreeGrafter"/>
</dbReference>
<feature type="region of interest" description="Disordered" evidence="13">
    <location>
        <begin position="596"/>
        <end position="619"/>
    </location>
</feature>
<dbReference type="GO" id="GO:0035097">
    <property type="term" value="C:histone methyltransferase complex"/>
    <property type="evidence" value="ECO:0007669"/>
    <property type="project" value="UniProtKB-ARBA"/>
</dbReference>
<evidence type="ECO:0000256" key="3">
    <source>
        <dbReference type="ARBA" id="ARBA00020987"/>
    </source>
</evidence>
<comment type="similarity">
    <text evidence="11">Belongs to the class I-like SAM-binding methyltransferase superfamily. DOT1 family.</text>
</comment>
<comment type="function">
    <text evidence="11">Histone methyltransferase that specifically trimethylates histone H3 to form H3K79me3. This methylation is required for telomere silencing and for the pachytene checkpoint during the meiotic cell cycle by allowing the recruitment of RAD9 to double strand breaks. Nucleosomes are preferred as substrate compared to free histone.</text>
</comment>